<protein>
    <submittedName>
        <fullName evidence="3">Uncharacterized protein isoform X2</fullName>
    </submittedName>
</protein>
<evidence type="ECO:0000256" key="1">
    <source>
        <dbReference type="SAM" id="Coils"/>
    </source>
</evidence>
<evidence type="ECO:0000313" key="3">
    <source>
        <dbReference type="RefSeq" id="XP_056696864.1"/>
    </source>
</evidence>
<feature type="coiled-coil region" evidence="1">
    <location>
        <begin position="164"/>
        <end position="198"/>
    </location>
</feature>
<dbReference type="Pfam" id="PF03004">
    <property type="entry name" value="Transposase_24"/>
    <property type="match status" value="1"/>
</dbReference>
<dbReference type="GeneID" id="110792694"/>
<dbReference type="InterPro" id="IPR004252">
    <property type="entry name" value="Probable_transposase_24"/>
</dbReference>
<sequence length="222" mass="24774">MADMCSRLKWLICVDYDWYHYSDKKLSEYGKAARAAQNQFHRSGSNSYANQQADYEDEHGKKMSLLALWIKSHSGKDGTFLPGTVTEDFVDDAQAKIEMLKTIDPTKPEQELGNAAFEDTMHGGQIPVRPVGYGLGVQKSDVYGVHGVLRKQGYGKVRERTVVMESVKEDVSALSKKNVTLEKENGKLQAQVNQLVGQVRTGTTSINRISTFSTRSLVHVTQ</sequence>
<name>A0ABM3RML7_SPIOL</name>
<proteinExistence type="predicted"/>
<accession>A0ABM3RML7</accession>
<reference evidence="2" key="1">
    <citation type="journal article" date="2021" name="Nat. Commun.">
        <title>Genomic analyses provide insights into spinach domestication and the genetic basis of agronomic traits.</title>
        <authorList>
            <person name="Cai X."/>
            <person name="Sun X."/>
            <person name="Xu C."/>
            <person name="Sun H."/>
            <person name="Wang X."/>
            <person name="Ge C."/>
            <person name="Zhang Z."/>
            <person name="Wang Q."/>
            <person name="Fei Z."/>
            <person name="Jiao C."/>
            <person name="Wang Q."/>
        </authorList>
    </citation>
    <scope>NUCLEOTIDE SEQUENCE [LARGE SCALE GENOMIC DNA]</scope>
    <source>
        <strain evidence="2">cv. Varoflay</strain>
    </source>
</reference>
<gene>
    <name evidence="3" type="primary">LOC110792694</name>
</gene>
<reference evidence="3" key="2">
    <citation type="submission" date="2025-08" db="UniProtKB">
        <authorList>
            <consortium name="RefSeq"/>
        </authorList>
    </citation>
    <scope>IDENTIFICATION</scope>
    <source>
        <tissue evidence="3">Leaf</tissue>
    </source>
</reference>
<dbReference type="RefSeq" id="XP_056696864.1">
    <property type="nucleotide sequence ID" value="XM_056840886.1"/>
</dbReference>
<keyword evidence="1" id="KW-0175">Coiled coil</keyword>
<keyword evidence="2" id="KW-1185">Reference proteome</keyword>
<organism evidence="2 3">
    <name type="scientific">Spinacia oleracea</name>
    <name type="common">Spinach</name>
    <dbReference type="NCBI Taxonomy" id="3562"/>
    <lineage>
        <taxon>Eukaryota</taxon>
        <taxon>Viridiplantae</taxon>
        <taxon>Streptophyta</taxon>
        <taxon>Embryophyta</taxon>
        <taxon>Tracheophyta</taxon>
        <taxon>Spermatophyta</taxon>
        <taxon>Magnoliopsida</taxon>
        <taxon>eudicotyledons</taxon>
        <taxon>Gunneridae</taxon>
        <taxon>Pentapetalae</taxon>
        <taxon>Caryophyllales</taxon>
        <taxon>Chenopodiaceae</taxon>
        <taxon>Chenopodioideae</taxon>
        <taxon>Anserineae</taxon>
        <taxon>Spinacia</taxon>
    </lineage>
</organism>
<dbReference type="Proteomes" id="UP000813463">
    <property type="component" value="Chromosome 3"/>
</dbReference>
<evidence type="ECO:0000313" key="2">
    <source>
        <dbReference type="Proteomes" id="UP000813463"/>
    </source>
</evidence>